<gene>
    <name evidence="3" type="primary">LOC101849060</name>
</gene>
<feature type="domain" description="Fibronectin type-III" evidence="1">
    <location>
        <begin position="172"/>
        <end position="273"/>
    </location>
</feature>
<keyword evidence="2" id="KW-1185">Reference proteome</keyword>
<dbReference type="CDD" id="cd00063">
    <property type="entry name" value="FN3"/>
    <property type="match status" value="1"/>
</dbReference>
<protein>
    <submittedName>
        <fullName evidence="3">Cytokine receptor-like factor 3</fullName>
    </submittedName>
</protein>
<dbReference type="Proteomes" id="UP000694888">
    <property type="component" value="Unplaced"/>
</dbReference>
<organism evidence="2 3">
    <name type="scientific">Aplysia californica</name>
    <name type="common">California sea hare</name>
    <dbReference type="NCBI Taxonomy" id="6500"/>
    <lineage>
        <taxon>Eukaryota</taxon>
        <taxon>Metazoa</taxon>
        <taxon>Spiralia</taxon>
        <taxon>Lophotrochozoa</taxon>
        <taxon>Mollusca</taxon>
        <taxon>Gastropoda</taxon>
        <taxon>Heterobranchia</taxon>
        <taxon>Euthyneura</taxon>
        <taxon>Tectipleura</taxon>
        <taxon>Aplysiida</taxon>
        <taxon>Aplysioidea</taxon>
        <taxon>Aplysiidae</taxon>
        <taxon>Aplysia</taxon>
    </lineage>
</organism>
<sequence>MTAELIQSVVEIMDSAHNYRYELAEVNDELKYLQDQINVSSDAAHKQVETHFARLKNAVVSALDQRLADLKNDIENIRIDALKPLEECQALVNENLGSAAVVMDEGASILADNPEANCEKIVKFKENPKTKALSSVPAIPTPSEVACVNVVLSHDIEKYIESTVLSEGRILARAPVQISEVIEKPGGLLVNWSEIDEESDITEFWLQYASGNHKSSDSANAVYHTAYVGTSGCYLIKHLRTNSPYTLRVCGRGESDTPWSAWSIPKVASTAIEHYKWSPSESKAYCLSNEDKVATRTAEGVSHVLYSSEASFKQDNTLTIKILDDADKSPGDGLCISTKNSDVEFFGQEEIIFVNLYGSVYVNGQEMTMKLPEIRKGSIVAFQAELLPNGKVRVSVQHEDKELTFDWKIEVPPPSSAGPSMLLGMGAGEPAEDRLALYFGIKFSQEEWKIAVD</sequence>
<evidence type="ECO:0000313" key="2">
    <source>
        <dbReference type="Proteomes" id="UP000694888"/>
    </source>
</evidence>
<dbReference type="InterPro" id="IPR013783">
    <property type="entry name" value="Ig-like_fold"/>
</dbReference>
<dbReference type="RefSeq" id="XP_005101005.1">
    <property type="nucleotide sequence ID" value="XM_005100948.2"/>
</dbReference>
<name>A0ABM0JTB9_APLCA</name>
<dbReference type="Gene3D" id="2.60.40.10">
    <property type="entry name" value="Immunoglobulins"/>
    <property type="match status" value="1"/>
</dbReference>
<dbReference type="InterPro" id="IPR003961">
    <property type="entry name" value="FN3_dom"/>
</dbReference>
<evidence type="ECO:0000259" key="1">
    <source>
        <dbReference type="PROSITE" id="PS50853"/>
    </source>
</evidence>
<proteinExistence type="predicted"/>
<dbReference type="GeneID" id="101849060"/>
<dbReference type="PROSITE" id="PS50853">
    <property type="entry name" value="FN3"/>
    <property type="match status" value="1"/>
</dbReference>
<accession>A0ABM0JTB9</accession>
<evidence type="ECO:0000313" key="3">
    <source>
        <dbReference type="RefSeq" id="XP_005101005.1"/>
    </source>
</evidence>
<reference evidence="3" key="1">
    <citation type="submission" date="2025-08" db="UniProtKB">
        <authorList>
            <consortium name="RefSeq"/>
        </authorList>
    </citation>
    <scope>IDENTIFICATION</scope>
</reference>
<dbReference type="InterPro" id="IPR036116">
    <property type="entry name" value="FN3_sf"/>
</dbReference>
<dbReference type="SUPFAM" id="SSF49265">
    <property type="entry name" value="Fibronectin type III"/>
    <property type="match status" value="1"/>
</dbReference>